<reference evidence="2" key="2">
    <citation type="submission" date="2019-07" db="EMBL/GenBank/DDBJ databases">
        <authorList>
            <person name="Seetharam A."/>
            <person name="Woodhouse M."/>
            <person name="Cannon E."/>
        </authorList>
    </citation>
    <scope>NUCLEOTIDE SEQUENCE [LARGE SCALE GENOMIC DNA]</scope>
    <source>
        <strain evidence="2">cv. B73</strain>
    </source>
</reference>
<feature type="compositionally biased region" description="Basic and acidic residues" evidence="1">
    <location>
        <begin position="84"/>
        <end position="96"/>
    </location>
</feature>
<protein>
    <submittedName>
        <fullName evidence="2">Uncharacterized protein</fullName>
    </submittedName>
</protein>
<evidence type="ECO:0000313" key="3">
    <source>
        <dbReference type="Proteomes" id="UP000007305"/>
    </source>
</evidence>
<dbReference type="InParanoid" id="A0A804LEG1"/>
<organism evidence="2 3">
    <name type="scientific">Zea mays</name>
    <name type="common">Maize</name>
    <dbReference type="NCBI Taxonomy" id="4577"/>
    <lineage>
        <taxon>Eukaryota</taxon>
        <taxon>Viridiplantae</taxon>
        <taxon>Streptophyta</taxon>
        <taxon>Embryophyta</taxon>
        <taxon>Tracheophyta</taxon>
        <taxon>Spermatophyta</taxon>
        <taxon>Magnoliopsida</taxon>
        <taxon>Liliopsida</taxon>
        <taxon>Poales</taxon>
        <taxon>Poaceae</taxon>
        <taxon>PACMAD clade</taxon>
        <taxon>Panicoideae</taxon>
        <taxon>Andropogonodae</taxon>
        <taxon>Andropogoneae</taxon>
        <taxon>Tripsacinae</taxon>
        <taxon>Zea</taxon>
    </lineage>
</organism>
<proteinExistence type="predicted"/>
<dbReference type="EnsemblPlants" id="Zm00001eb005510_T001">
    <property type="protein sequence ID" value="Zm00001eb005510_P001"/>
    <property type="gene ID" value="Zm00001eb005510"/>
</dbReference>
<feature type="region of interest" description="Disordered" evidence="1">
    <location>
        <begin position="84"/>
        <end position="103"/>
    </location>
</feature>
<keyword evidence="3" id="KW-1185">Reference proteome</keyword>
<dbReference type="AlphaFoldDB" id="A0A804LEG1"/>
<dbReference type="Gramene" id="Zm00001eb005510_T001">
    <property type="protein sequence ID" value="Zm00001eb005510_P001"/>
    <property type="gene ID" value="Zm00001eb005510"/>
</dbReference>
<evidence type="ECO:0000313" key="2">
    <source>
        <dbReference type="EnsemblPlants" id="Zm00001eb005510_P001"/>
    </source>
</evidence>
<reference evidence="3" key="1">
    <citation type="submission" date="2015-12" db="EMBL/GenBank/DDBJ databases">
        <title>Update maize B73 reference genome by single molecule sequencing technologies.</title>
        <authorList>
            <consortium name="Maize Genome Sequencing Project"/>
            <person name="Ware D."/>
        </authorList>
    </citation>
    <scope>NUCLEOTIDE SEQUENCE [LARGE SCALE GENOMIC DNA]</scope>
    <source>
        <strain evidence="3">cv. B73</strain>
    </source>
</reference>
<dbReference type="Proteomes" id="UP000007305">
    <property type="component" value="Chromosome 1"/>
</dbReference>
<accession>A0A804LEG1</accession>
<reference evidence="2" key="3">
    <citation type="submission" date="2021-05" db="UniProtKB">
        <authorList>
            <consortium name="EnsemblPlants"/>
        </authorList>
    </citation>
    <scope>IDENTIFICATION</scope>
    <source>
        <strain evidence="2">cv. B73</strain>
    </source>
</reference>
<sequence length="115" mass="12503">MGFWPSDPNLWLRLNVACRSGRMWRGSFDSDRSDVSGISPQPRAAGEIRTSLSVILAEGEKVAPADSLAAVAAWVLLPWRLASEDGDRSTSHRGSDSHGFCSSEEKCPKVAIVFQ</sequence>
<name>A0A804LEG1_MAIZE</name>
<evidence type="ECO:0000256" key="1">
    <source>
        <dbReference type="SAM" id="MobiDB-lite"/>
    </source>
</evidence>